<dbReference type="InterPro" id="IPR011545">
    <property type="entry name" value="DEAD/DEAH_box_helicase_dom"/>
</dbReference>
<dbReference type="PROSITE" id="PS51192">
    <property type="entry name" value="HELICASE_ATP_BIND_1"/>
    <property type="match status" value="1"/>
</dbReference>
<dbReference type="EMBL" id="PYLS01000007">
    <property type="protein sequence ID" value="PST81987.1"/>
    <property type="molecule type" value="Genomic_DNA"/>
</dbReference>
<dbReference type="OrthoDB" id="9762011at2"/>
<dbReference type="Proteomes" id="UP000240912">
    <property type="component" value="Unassembled WGS sequence"/>
</dbReference>
<dbReference type="Gene3D" id="3.30.70.330">
    <property type="match status" value="1"/>
</dbReference>
<dbReference type="SMART" id="SM00490">
    <property type="entry name" value="HELICc"/>
    <property type="match status" value="1"/>
</dbReference>
<dbReference type="SMART" id="SM00487">
    <property type="entry name" value="DEXDc"/>
    <property type="match status" value="1"/>
</dbReference>
<accession>A0A2T3HHS1</accession>
<dbReference type="CDD" id="cd18787">
    <property type="entry name" value="SF2_C_DEAD"/>
    <property type="match status" value="1"/>
</dbReference>
<dbReference type="InterPro" id="IPR027417">
    <property type="entry name" value="P-loop_NTPase"/>
</dbReference>
<organism evidence="8 9">
    <name type="scientific">Pedobacter yulinensis</name>
    <dbReference type="NCBI Taxonomy" id="2126353"/>
    <lineage>
        <taxon>Bacteria</taxon>
        <taxon>Pseudomonadati</taxon>
        <taxon>Bacteroidota</taxon>
        <taxon>Sphingobacteriia</taxon>
        <taxon>Sphingobacteriales</taxon>
        <taxon>Sphingobacteriaceae</taxon>
        <taxon>Pedobacter</taxon>
    </lineage>
</organism>
<dbReference type="GO" id="GO:0016787">
    <property type="term" value="F:hydrolase activity"/>
    <property type="evidence" value="ECO:0007669"/>
    <property type="project" value="UniProtKB-KW"/>
</dbReference>
<feature type="domain" description="Helicase C-terminal" evidence="7">
    <location>
        <begin position="216"/>
        <end position="362"/>
    </location>
</feature>
<comment type="caution">
    <text evidence="8">The sequence shown here is derived from an EMBL/GenBank/DDBJ whole genome shotgun (WGS) entry which is preliminary data.</text>
</comment>
<reference evidence="8 9" key="1">
    <citation type="submission" date="2018-03" db="EMBL/GenBank/DDBJ databases">
        <authorList>
            <person name="Keele B.F."/>
        </authorList>
    </citation>
    <scope>NUCLEOTIDE SEQUENCE [LARGE SCALE GENOMIC DNA]</scope>
    <source>
        <strain evidence="8 9">YL28-9</strain>
    </source>
</reference>
<dbReference type="Pfam" id="PF00270">
    <property type="entry name" value="DEAD"/>
    <property type="match status" value="1"/>
</dbReference>
<keyword evidence="9" id="KW-1185">Reference proteome</keyword>
<evidence type="ECO:0000313" key="9">
    <source>
        <dbReference type="Proteomes" id="UP000240912"/>
    </source>
</evidence>
<keyword evidence="1" id="KW-0547">Nucleotide-binding</keyword>
<dbReference type="CDD" id="cd12252">
    <property type="entry name" value="RRM_DbpA"/>
    <property type="match status" value="1"/>
</dbReference>
<dbReference type="InterPro" id="IPR012677">
    <property type="entry name" value="Nucleotide-bd_a/b_plait_sf"/>
</dbReference>
<keyword evidence="4" id="KW-0067">ATP-binding</keyword>
<dbReference type="SUPFAM" id="SSF52540">
    <property type="entry name" value="P-loop containing nucleoside triphosphate hydrolases"/>
    <property type="match status" value="1"/>
</dbReference>
<evidence type="ECO:0000256" key="2">
    <source>
        <dbReference type="ARBA" id="ARBA00022801"/>
    </source>
</evidence>
<dbReference type="GO" id="GO:0003676">
    <property type="term" value="F:nucleic acid binding"/>
    <property type="evidence" value="ECO:0007669"/>
    <property type="project" value="InterPro"/>
</dbReference>
<dbReference type="InterPro" id="IPR044742">
    <property type="entry name" value="DEAD/DEAH_RhlB"/>
</dbReference>
<name>A0A2T3HHS1_9SPHI</name>
<dbReference type="InterPro" id="IPR001650">
    <property type="entry name" value="Helicase_C-like"/>
</dbReference>
<dbReference type="Pfam" id="PF03880">
    <property type="entry name" value="DbpA"/>
    <property type="match status" value="1"/>
</dbReference>
<dbReference type="GO" id="GO:0005829">
    <property type="term" value="C:cytosol"/>
    <property type="evidence" value="ECO:0007669"/>
    <property type="project" value="TreeGrafter"/>
</dbReference>
<proteinExistence type="inferred from homology"/>
<protein>
    <submittedName>
        <fullName evidence="8">Helicase</fullName>
    </submittedName>
</protein>
<comment type="similarity">
    <text evidence="5">Belongs to the DEAD box helicase family.</text>
</comment>
<dbReference type="Gene3D" id="3.40.50.300">
    <property type="entry name" value="P-loop containing nucleotide triphosphate hydrolases"/>
    <property type="match status" value="2"/>
</dbReference>
<dbReference type="CDD" id="cd00268">
    <property type="entry name" value="DEADc"/>
    <property type="match status" value="1"/>
</dbReference>
<dbReference type="InterPro" id="IPR005580">
    <property type="entry name" value="DbpA/CsdA_RNA-bd_dom"/>
</dbReference>
<evidence type="ECO:0000256" key="3">
    <source>
        <dbReference type="ARBA" id="ARBA00022806"/>
    </source>
</evidence>
<dbReference type="PANTHER" id="PTHR47959">
    <property type="entry name" value="ATP-DEPENDENT RNA HELICASE RHLE-RELATED"/>
    <property type="match status" value="1"/>
</dbReference>
<evidence type="ECO:0000256" key="4">
    <source>
        <dbReference type="ARBA" id="ARBA00022840"/>
    </source>
</evidence>
<evidence type="ECO:0000256" key="5">
    <source>
        <dbReference type="ARBA" id="ARBA00038437"/>
    </source>
</evidence>
<dbReference type="Pfam" id="PF00271">
    <property type="entry name" value="Helicase_C"/>
    <property type="match status" value="1"/>
</dbReference>
<dbReference type="RefSeq" id="WP_107217080.1">
    <property type="nucleotide sequence ID" value="NZ_KZ686271.1"/>
</dbReference>
<gene>
    <name evidence="8" type="ORF">C7T94_17530</name>
</gene>
<keyword evidence="3 8" id="KW-0347">Helicase</keyword>
<dbReference type="AlphaFoldDB" id="A0A2T3HHS1"/>
<evidence type="ECO:0000256" key="1">
    <source>
        <dbReference type="ARBA" id="ARBA00022741"/>
    </source>
</evidence>
<dbReference type="PANTHER" id="PTHR47959:SF1">
    <property type="entry name" value="ATP-DEPENDENT RNA HELICASE DBPA"/>
    <property type="match status" value="1"/>
</dbReference>
<evidence type="ECO:0000259" key="7">
    <source>
        <dbReference type="PROSITE" id="PS51194"/>
    </source>
</evidence>
<dbReference type="GO" id="GO:0003724">
    <property type="term" value="F:RNA helicase activity"/>
    <property type="evidence" value="ECO:0007669"/>
    <property type="project" value="TreeGrafter"/>
</dbReference>
<dbReference type="InterPro" id="IPR014001">
    <property type="entry name" value="Helicase_ATP-bd"/>
</dbReference>
<feature type="domain" description="Helicase ATP-binding" evidence="6">
    <location>
        <begin position="23"/>
        <end position="191"/>
    </location>
</feature>
<sequence>MEFKEALARLGIQKLNNLQEQALAAFPGGKDLLVLSPTGSGKTLCFLLPLIRLLAPEQAGVQALVLVPSRELALQITDVFRSLQTGYKVAAFYGGHAVTTETNTLREPPALVIGTPGRIAFHFRECHINAQNLHTLVLDEFDKSLELGFRDEMAAIIASLPNLRQRFLTSATAGSDIPAFAGFRSGHILNFLAASAVQPDLQYRLVSAAPEDKMEALYDLLCLIGREPVLVFVNHREMAVKVSEWLIDAAVPHGIFHGKLEQQERELNLARFRNGSVRILVTTDLAARGLDIPEVGAVVHYQMPVNREAFTHRNGRTARMSASGTVYLVCTGAELPEWIDVAAEPLERSSLPPLPPPEWETVYASAGKKDKLSKTDLVGFFISKGGLSREDIGLIEVKDQMSFVAIKRNKVSKLLQSVGNEKIKNKRVRFEIAH</sequence>
<dbReference type="PROSITE" id="PS51194">
    <property type="entry name" value="HELICASE_CTER"/>
    <property type="match status" value="1"/>
</dbReference>
<dbReference type="InterPro" id="IPR050079">
    <property type="entry name" value="DEAD_box_RNA_helicase"/>
</dbReference>
<evidence type="ECO:0000259" key="6">
    <source>
        <dbReference type="PROSITE" id="PS51192"/>
    </source>
</evidence>
<keyword evidence="2" id="KW-0378">Hydrolase</keyword>
<dbReference type="GO" id="GO:0005524">
    <property type="term" value="F:ATP binding"/>
    <property type="evidence" value="ECO:0007669"/>
    <property type="project" value="UniProtKB-KW"/>
</dbReference>
<evidence type="ECO:0000313" key="8">
    <source>
        <dbReference type="EMBL" id="PST81987.1"/>
    </source>
</evidence>